<dbReference type="OrthoDB" id="4735138at2759"/>
<reference evidence="3" key="2">
    <citation type="submission" date="2020-04" db="EMBL/GenBank/DDBJ databases">
        <authorList>
            <consortium name="NCBI Genome Project"/>
        </authorList>
    </citation>
    <scope>NUCLEOTIDE SEQUENCE</scope>
    <source>
        <strain evidence="3">CBS 781.70</strain>
    </source>
</reference>
<name>A0A6G1FRP2_9PEZI</name>
<dbReference type="RefSeq" id="XP_033530078.1">
    <property type="nucleotide sequence ID" value="XM_033680381.1"/>
</dbReference>
<reference evidence="3" key="3">
    <citation type="submission" date="2025-04" db="UniProtKB">
        <authorList>
            <consortium name="RefSeq"/>
        </authorList>
    </citation>
    <scope>IDENTIFICATION</scope>
    <source>
        <strain evidence="3">CBS 781.70</strain>
    </source>
</reference>
<dbReference type="EMBL" id="ML975184">
    <property type="protein sequence ID" value="KAF1808447.1"/>
    <property type="molecule type" value="Genomic_DNA"/>
</dbReference>
<keyword evidence="2" id="KW-1185">Reference proteome</keyword>
<proteinExistence type="predicted"/>
<dbReference type="Proteomes" id="UP000504638">
    <property type="component" value="Unplaced"/>
</dbReference>
<accession>A0A6G1FRP2</accession>
<protein>
    <submittedName>
        <fullName evidence="1 3">Uncharacterized protein</fullName>
    </submittedName>
</protein>
<evidence type="ECO:0000313" key="3">
    <source>
        <dbReference type="RefSeq" id="XP_033530078.1"/>
    </source>
</evidence>
<evidence type="ECO:0000313" key="2">
    <source>
        <dbReference type="Proteomes" id="UP000504638"/>
    </source>
</evidence>
<reference evidence="1 3" key="1">
    <citation type="submission" date="2020-01" db="EMBL/GenBank/DDBJ databases">
        <authorList>
            <consortium name="DOE Joint Genome Institute"/>
            <person name="Haridas S."/>
            <person name="Albert R."/>
            <person name="Binder M."/>
            <person name="Bloem J."/>
            <person name="Labutti K."/>
            <person name="Salamov A."/>
            <person name="Andreopoulos B."/>
            <person name="Baker S.E."/>
            <person name="Barry K."/>
            <person name="Bills G."/>
            <person name="Bluhm B.H."/>
            <person name="Cannon C."/>
            <person name="Castanera R."/>
            <person name="Culley D.E."/>
            <person name="Daum C."/>
            <person name="Ezra D."/>
            <person name="Gonzalez J.B."/>
            <person name="Henrissat B."/>
            <person name="Kuo A."/>
            <person name="Liang C."/>
            <person name="Lipzen A."/>
            <person name="Lutzoni F."/>
            <person name="Magnuson J."/>
            <person name="Mondo S."/>
            <person name="Nolan M."/>
            <person name="Ohm R."/>
            <person name="Pangilinan J."/>
            <person name="Park H.-J."/>
            <person name="Ramirez L."/>
            <person name="Alfaro M."/>
            <person name="Sun H."/>
            <person name="Tritt A."/>
            <person name="Yoshinaga Y."/>
            <person name="Zwiers L.-H."/>
            <person name="Turgeon B.G."/>
            <person name="Goodwin S.B."/>
            <person name="Spatafora J.W."/>
            <person name="Crous P.W."/>
            <person name="Grigoriev I.V."/>
        </authorList>
    </citation>
    <scope>NUCLEOTIDE SEQUENCE</scope>
    <source>
        <strain evidence="1 3">CBS 781.70</strain>
    </source>
</reference>
<evidence type="ECO:0000313" key="1">
    <source>
        <dbReference type="EMBL" id="KAF1808447.1"/>
    </source>
</evidence>
<organism evidence="1">
    <name type="scientific">Eremomyces bilateralis CBS 781.70</name>
    <dbReference type="NCBI Taxonomy" id="1392243"/>
    <lineage>
        <taxon>Eukaryota</taxon>
        <taxon>Fungi</taxon>
        <taxon>Dikarya</taxon>
        <taxon>Ascomycota</taxon>
        <taxon>Pezizomycotina</taxon>
        <taxon>Dothideomycetes</taxon>
        <taxon>Dothideomycetes incertae sedis</taxon>
        <taxon>Eremomycetales</taxon>
        <taxon>Eremomycetaceae</taxon>
        <taxon>Eremomyces</taxon>
    </lineage>
</organism>
<gene>
    <name evidence="1 3" type="ORF">P152DRAFT_462593</name>
</gene>
<dbReference type="AlphaFoldDB" id="A0A6G1FRP2"/>
<dbReference type="GeneID" id="54420951"/>
<sequence length="132" mass="14863">MIQTDTCVERMPISDAILQGIYHSDQSMYPAPLTYKQLQSWVRACPQSCLAYAMSRDGQPSSHMETVGAVIFLPVKQAYWKQLIVGKVKETEIDASAMLSTASGYKIGLHCFHIEKFENWGGQSRKSLFHSM</sequence>